<feature type="domain" description="TIL" evidence="6">
    <location>
        <begin position="331"/>
        <end position="383"/>
    </location>
</feature>
<keyword evidence="1" id="KW-0646">Protease inhibitor</keyword>
<feature type="chain" id="PRO_5005891818" evidence="5">
    <location>
        <begin position="22"/>
        <end position="511"/>
    </location>
</feature>
<evidence type="ECO:0000256" key="5">
    <source>
        <dbReference type="SAM" id="SignalP"/>
    </source>
</evidence>
<evidence type="ECO:0000259" key="6">
    <source>
        <dbReference type="Pfam" id="PF01826"/>
    </source>
</evidence>
<evidence type="ECO:0000313" key="8">
    <source>
        <dbReference type="WBParaSite" id="PTRK_0000684300.1"/>
    </source>
</evidence>
<feature type="signal peptide" evidence="5">
    <location>
        <begin position="1"/>
        <end position="21"/>
    </location>
</feature>
<keyword evidence="5" id="KW-0732">Signal</keyword>
<evidence type="ECO:0000256" key="4">
    <source>
        <dbReference type="SAM" id="MobiDB-lite"/>
    </source>
</evidence>
<evidence type="ECO:0000313" key="7">
    <source>
        <dbReference type="Proteomes" id="UP000038045"/>
    </source>
</evidence>
<keyword evidence="2" id="KW-0722">Serine protease inhibitor</keyword>
<dbReference type="InterPro" id="IPR051368">
    <property type="entry name" value="SerProtInhib-TIL_Domain"/>
</dbReference>
<evidence type="ECO:0000256" key="2">
    <source>
        <dbReference type="ARBA" id="ARBA00022900"/>
    </source>
</evidence>
<dbReference type="Gene3D" id="2.10.25.10">
    <property type="entry name" value="Laminin"/>
    <property type="match status" value="5"/>
</dbReference>
<organism evidence="7 8">
    <name type="scientific">Parastrongyloides trichosuri</name>
    <name type="common">Possum-specific nematode worm</name>
    <dbReference type="NCBI Taxonomy" id="131310"/>
    <lineage>
        <taxon>Eukaryota</taxon>
        <taxon>Metazoa</taxon>
        <taxon>Ecdysozoa</taxon>
        <taxon>Nematoda</taxon>
        <taxon>Chromadorea</taxon>
        <taxon>Rhabditida</taxon>
        <taxon>Tylenchina</taxon>
        <taxon>Panagrolaimomorpha</taxon>
        <taxon>Strongyloidoidea</taxon>
        <taxon>Strongyloididae</taxon>
        <taxon>Parastrongyloides</taxon>
    </lineage>
</organism>
<dbReference type="PANTHER" id="PTHR23259:SF70">
    <property type="entry name" value="ACCESSORY GLAND PROTEIN ACP62F-RELATED"/>
    <property type="match status" value="1"/>
</dbReference>
<dbReference type="Proteomes" id="UP000038045">
    <property type="component" value="Unplaced"/>
</dbReference>
<dbReference type="SUPFAM" id="SSF57567">
    <property type="entry name" value="Serine protease inhibitors"/>
    <property type="match status" value="6"/>
</dbReference>
<feature type="domain" description="TIL" evidence="6">
    <location>
        <begin position="215"/>
        <end position="267"/>
    </location>
</feature>
<accession>A0A0N4ZGD5</accession>
<feature type="domain" description="TIL" evidence="6">
    <location>
        <begin position="398"/>
        <end position="450"/>
    </location>
</feature>
<dbReference type="STRING" id="131310.A0A0N4ZGD5"/>
<proteinExistence type="predicted"/>
<dbReference type="GO" id="GO:0004867">
    <property type="term" value="F:serine-type endopeptidase inhibitor activity"/>
    <property type="evidence" value="ECO:0007669"/>
    <property type="project" value="UniProtKB-KW"/>
</dbReference>
<dbReference type="Pfam" id="PF01826">
    <property type="entry name" value="TIL"/>
    <property type="match status" value="5"/>
</dbReference>
<dbReference type="WBParaSite" id="PTRK_0000684300.1">
    <property type="protein sequence ID" value="PTRK_0000684300.1"/>
    <property type="gene ID" value="PTRK_0000684300"/>
</dbReference>
<feature type="region of interest" description="Disordered" evidence="4">
    <location>
        <begin position="382"/>
        <end position="403"/>
    </location>
</feature>
<feature type="domain" description="TIL" evidence="6">
    <location>
        <begin position="87"/>
        <end position="139"/>
    </location>
</feature>
<evidence type="ECO:0000256" key="3">
    <source>
        <dbReference type="ARBA" id="ARBA00023157"/>
    </source>
</evidence>
<dbReference type="AlphaFoldDB" id="A0A0N4ZGD5"/>
<reference evidence="8" key="1">
    <citation type="submission" date="2017-02" db="UniProtKB">
        <authorList>
            <consortium name="WormBaseParasite"/>
        </authorList>
    </citation>
    <scope>IDENTIFICATION</scope>
</reference>
<protein>
    <submittedName>
        <fullName evidence="8">Zonadhesin-like</fullName>
    </submittedName>
</protein>
<sequence length="511" mass="58022">MYYYLDFLTLLSFFFIESIYGGRDTCPGNSSMPRTNGEICNKYCENINHEICRIHRTKDIQCECTGRYALDDMGKCIKIRDCPQQQCKRHEIFQQCPSQCPATCYDKKPTCNRACGEPGCVCKNHYVRHNGRCILKKKCPRVRTTRKPIVPKCKDNMEWSDCPTKCPHTCQGKPAICTNECDVEKCVCKFGFVLHNGECIKKEQCPLTTTPAPNCGENMIWTNCSSLCPETCDGQNYFCNEICGEPACICREGFVYHDGKCISRDQCPQKTTPPPTCPENMEWQECPSKCTKRCNVQDTYCPKGCGEPACVYCKLYKKTTTTRRPFEIPSCPDNMEWSECPSHCPERCNVKDTYCERGCAEPACVCKEGFVLHRAKCIPKSSCKPRPTTPAPGEEPVCGENSEWSNCPSNCEETCMSKSKICKRSCGTPRCVCNDGYVKFNETCIPRGKCPLVHPDIPIPKCRQHEEYKQLPDCVSFCSRNKIKRTCADNKLEFDCACKDKYIKDNALIIN</sequence>
<keyword evidence="3" id="KW-1015">Disulfide bond</keyword>
<dbReference type="CDD" id="cd19941">
    <property type="entry name" value="TIL"/>
    <property type="match status" value="5"/>
</dbReference>
<dbReference type="InterPro" id="IPR002919">
    <property type="entry name" value="TIL_dom"/>
</dbReference>
<dbReference type="PANTHER" id="PTHR23259">
    <property type="entry name" value="RIDDLE"/>
    <property type="match status" value="1"/>
</dbReference>
<feature type="domain" description="TIL" evidence="6">
    <location>
        <begin position="153"/>
        <end position="205"/>
    </location>
</feature>
<evidence type="ECO:0000256" key="1">
    <source>
        <dbReference type="ARBA" id="ARBA00022690"/>
    </source>
</evidence>
<name>A0A0N4ZGD5_PARTI</name>
<keyword evidence="7" id="KW-1185">Reference proteome</keyword>
<dbReference type="InterPro" id="IPR036084">
    <property type="entry name" value="Ser_inhib-like_sf"/>
</dbReference>